<name>A0A0E9XTE3_ANGAN</name>
<dbReference type="EMBL" id="GBXM01003447">
    <property type="protein sequence ID" value="JAI05131.1"/>
    <property type="molecule type" value="Transcribed_RNA"/>
</dbReference>
<dbReference type="AlphaFoldDB" id="A0A0E9XTE3"/>
<sequence>MGTYTLSIHTHRHAHTIIKFIIQETTRNESLCAYFFMKLCFYEQDALIED</sequence>
<reference evidence="1" key="2">
    <citation type="journal article" date="2015" name="Fish Shellfish Immunol.">
        <title>Early steps in the European eel (Anguilla anguilla)-Vibrio vulnificus interaction in the gills: Role of the RtxA13 toxin.</title>
        <authorList>
            <person name="Callol A."/>
            <person name="Pajuelo D."/>
            <person name="Ebbesson L."/>
            <person name="Teles M."/>
            <person name="MacKenzie S."/>
            <person name="Amaro C."/>
        </authorList>
    </citation>
    <scope>NUCLEOTIDE SEQUENCE</scope>
</reference>
<accession>A0A0E9XTE3</accession>
<proteinExistence type="predicted"/>
<reference evidence="1" key="1">
    <citation type="submission" date="2014-11" db="EMBL/GenBank/DDBJ databases">
        <authorList>
            <person name="Amaro Gonzalez C."/>
        </authorList>
    </citation>
    <scope>NUCLEOTIDE SEQUENCE</scope>
</reference>
<protein>
    <submittedName>
        <fullName evidence="1">Uncharacterized protein</fullName>
    </submittedName>
</protein>
<evidence type="ECO:0000313" key="1">
    <source>
        <dbReference type="EMBL" id="JAI05131.1"/>
    </source>
</evidence>
<organism evidence="1">
    <name type="scientific">Anguilla anguilla</name>
    <name type="common">European freshwater eel</name>
    <name type="synonym">Muraena anguilla</name>
    <dbReference type="NCBI Taxonomy" id="7936"/>
    <lineage>
        <taxon>Eukaryota</taxon>
        <taxon>Metazoa</taxon>
        <taxon>Chordata</taxon>
        <taxon>Craniata</taxon>
        <taxon>Vertebrata</taxon>
        <taxon>Euteleostomi</taxon>
        <taxon>Actinopterygii</taxon>
        <taxon>Neopterygii</taxon>
        <taxon>Teleostei</taxon>
        <taxon>Anguilliformes</taxon>
        <taxon>Anguillidae</taxon>
        <taxon>Anguilla</taxon>
    </lineage>
</organism>